<keyword evidence="1" id="KW-1133">Transmembrane helix</keyword>
<evidence type="ECO:0000256" key="1">
    <source>
        <dbReference type="SAM" id="Phobius"/>
    </source>
</evidence>
<dbReference type="AlphaFoldDB" id="A0A517Y0J5"/>
<accession>A0A517Y0J5</accession>
<reference evidence="2 3" key="1">
    <citation type="submission" date="2019-02" db="EMBL/GenBank/DDBJ databases">
        <title>Deep-cultivation of Planctomycetes and their phenomic and genomic characterization uncovers novel biology.</title>
        <authorList>
            <person name="Wiegand S."/>
            <person name="Jogler M."/>
            <person name="Boedeker C."/>
            <person name="Pinto D."/>
            <person name="Vollmers J."/>
            <person name="Rivas-Marin E."/>
            <person name="Kohn T."/>
            <person name="Peeters S.H."/>
            <person name="Heuer A."/>
            <person name="Rast P."/>
            <person name="Oberbeckmann S."/>
            <person name="Bunk B."/>
            <person name="Jeske O."/>
            <person name="Meyerdierks A."/>
            <person name="Storesund J.E."/>
            <person name="Kallscheuer N."/>
            <person name="Luecker S."/>
            <person name="Lage O.M."/>
            <person name="Pohl T."/>
            <person name="Merkel B.J."/>
            <person name="Hornburger P."/>
            <person name="Mueller R.-W."/>
            <person name="Bruemmer F."/>
            <person name="Labrenz M."/>
            <person name="Spormann A.M."/>
            <person name="Op den Camp H."/>
            <person name="Overmann J."/>
            <person name="Amann R."/>
            <person name="Jetten M.S.M."/>
            <person name="Mascher T."/>
            <person name="Medema M.H."/>
            <person name="Devos D.P."/>
            <person name="Kaster A.-K."/>
            <person name="Ovreas L."/>
            <person name="Rohde M."/>
            <person name="Galperin M.Y."/>
            <person name="Jogler C."/>
        </authorList>
    </citation>
    <scope>NUCLEOTIDE SEQUENCE [LARGE SCALE GENOMIC DNA]</scope>
    <source>
        <strain evidence="2 3">ETA_A1</strain>
    </source>
</reference>
<evidence type="ECO:0000313" key="3">
    <source>
        <dbReference type="Proteomes" id="UP000319576"/>
    </source>
</evidence>
<name>A0A517Y0J5_9BACT</name>
<proteinExistence type="predicted"/>
<evidence type="ECO:0000313" key="2">
    <source>
        <dbReference type="EMBL" id="QDU23228.1"/>
    </source>
</evidence>
<protein>
    <submittedName>
        <fullName evidence="2">Uncharacterized protein</fullName>
    </submittedName>
</protein>
<keyword evidence="1" id="KW-0472">Membrane</keyword>
<feature type="transmembrane region" description="Helical" evidence="1">
    <location>
        <begin position="6"/>
        <end position="25"/>
    </location>
</feature>
<sequence length="89" mass="9551">MAMVVVMVVVGTLFLGLLGLGTLVVRDTVRRRGKWGVNPRPIECPNCGEPAPVVRKPANRRQMLWGGATCAECGQEYDKWGDPVGADAG</sequence>
<dbReference type="KEGG" id="uli:ETAA1_52200"/>
<keyword evidence="3" id="KW-1185">Reference proteome</keyword>
<organism evidence="2 3">
    <name type="scientific">Urbifossiella limnaea</name>
    <dbReference type="NCBI Taxonomy" id="2528023"/>
    <lineage>
        <taxon>Bacteria</taxon>
        <taxon>Pseudomonadati</taxon>
        <taxon>Planctomycetota</taxon>
        <taxon>Planctomycetia</taxon>
        <taxon>Gemmatales</taxon>
        <taxon>Gemmataceae</taxon>
        <taxon>Urbifossiella</taxon>
    </lineage>
</organism>
<gene>
    <name evidence="2" type="ORF">ETAA1_52200</name>
</gene>
<dbReference type="EMBL" id="CP036273">
    <property type="protein sequence ID" value="QDU23228.1"/>
    <property type="molecule type" value="Genomic_DNA"/>
</dbReference>
<dbReference type="Proteomes" id="UP000319576">
    <property type="component" value="Chromosome"/>
</dbReference>
<keyword evidence="1" id="KW-0812">Transmembrane</keyword>